<proteinExistence type="predicted"/>
<dbReference type="GO" id="GO:0003677">
    <property type="term" value="F:DNA binding"/>
    <property type="evidence" value="ECO:0007669"/>
    <property type="project" value="UniProtKB-KW"/>
</dbReference>
<accession>A0A4P7C1L1</accession>
<evidence type="ECO:0000313" key="2">
    <source>
        <dbReference type="Proteomes" id="UP000294325"/>
    </source>
</evidence>
<dbReference type="EMBL" id="CP038033">
    <property type="protein sequence ID" value="QBQ56488.1"/>
    <property type="molecule type" value="Genomic_DNA"/>
</dbReference>
<keyword evidence="1" id="KW-0238">DNA-binding</keyword>
<sequence length="124" mass="13591">MVRGKQKAKIPINRVEELASCGLTHEQIAAALGISESTLYKHKTLNPEIAEAIKRGQAKGLAHVANALFNKAVKGNVTAMIFYLKNRAPTLWKDKPDILPGESIPDPVKIEFVLKDASLPLHKD</sequence>
<evidence type="ECO:0000313" key="1">
    <source>
        <dbReference type="EMBL" id="QBQ56488.1"/>
    </source>
</evidence>
<reference evidence="1 2" key="1">
    <citation type="submission" date="2019-03" db="EMBL/GenBank/DDBJ databases">
        <title>The genome sequence of Nitrosococcus wardiae strain D1FHST reveals the archetypal metabolic capacity of ammonia-oxidizing Gammaproteobacteria.</title>
        <authorList>
            <person name="Wang L."/>
            <person name="Lim C.K."/>
            <person name="Hanson T.E."/>
            <person name="Dang H."/>
            <person name="Klotz M.G."/>
        </authorList>
    </citation>
    <scope>NUCLEOTIDE SEQUENCE [LARGE SCALE GENOMIC DNA]</scope>
    <source>
        <strain evidence="1 2">D1FHS</strain>
    </source>
</reference>
<dbReference type="OrthoDB" id="7064476at2"/>
<dbReference type="AlphaFoldDB" id="A0A4P7C1L1"/>
<gene>
    <name evidence="1" type="ORF">E3U44_07280</name>
</gene>
<dbReference type="Gene3D" id="1.10.10.60">
    <property type="entry name" value="Homeodomain-like"/>
    <property type="match status" value="1"/>
</dbReference>
<organism evidence="1 2">
    <name type="scientific">Nitrosococcus wardiae</name>
    <dbReference type="NCBI Taxonomy" id="1814290"/>
    <lineage>
        <taxon>Bacteria</taxon>
        <taxon>Pseudomonadati</taxon>
        <taxon>Pseudomonadota</taxon>
        <taxon>Gammaproteobacteria</taxon>
        <taxon>Chromatiales</taxon>
        <taxon>Chromatiaceae</taxon>
        <taxon>Nitrosococcus</taxon>
    </lineage>
</organism>
<dbReference type="Proteomes" id="UP000294325">
    <property type="component" value="Chromosome"/>
</dbReference>
<protein>
    <submittedName>
        <fullName evidence="1">DNA-binding protein</fullName>
    </submittedName>
</protein>
<keyword evidence="2" id="KW-1185">Reference proteome</keyword>
<dbReference type="KEGG" id="nwr:E3U44_07280"/>
<name>A0A4P7C1L1_9GAMM</name>